<comment type="caution">
    <text evidence="1">The sequence shown here is derived from an EMBL/GenBank/DDBJ whole genome shotgun (WGS) entry which is preliminary data.</text>
</comment>
<dbReference type="RefSeq" id="WP_321536388.1">
    <property type="nucleotide sequence ID" value="NZ_JARGDL010000016.1"/>
</dbReference>
<protein>
    <submittedName>
        <fullName evidence="1">Uncharacterized protein</fullName>
    </submittedName>
</protein>
<evidence type="ECO:0000313" key="1">
    <source>
        <dbReference type="EMBL" id="MDF1612617.1"/>
    </source>
</evidence>
<sequence length="146" mass="16905">MTQRTKLELNVNQPIEIELLYDEPISGSSQYGEYHMYAVKLEGKEYTYFAPEEVHEKLKELRRGDKATITKLASQRNGKIVIAYDIATNENEEETEVKEEKDKLYTLLQRSYEDAIEMQKELNGIIDIEKAAITLFIARSKININA</sequence>
<keyword evidence="2" id="KW-1185">Reference proteome</keyword>
<accession>A0AAE3TER0</accession>
<reference evidence="1" key="1">
    <citation type="submission" date="2023-03" db="EMBL/GenBank/DDBJ databases">
        <title>Stygiobacter electus gen. nov., sp. nov., facultatively anaerobic thermotolerant bacterium of the class Ignavibacteria from a well of Yessentuki mineral water deposit.</title>
        <authorList>
            <person name="Podosokorskaya O.A."/>
            <person name="Elcheninov A.G."/>
            <person name="Petrova N.F."/>
            <person name="Zavarzina D.G."/>
            <person name="Kublanov I.V."/>
            <person name="Merkel A.Y."/>
        </authorList>
    </citation>
    <scope>NUCLEOTIDE SEQUENCE</scope>
    <source>
        <strain evidence="1">09-Me</strain>
    </source>
</reference>
<evidence type="ECO:0000313" key="2">
    <source>
        <dbReference type="Proteomes" id="UP001221302"/>
    </source>
</evidence>
<gene>
    <name evidence="1" type="ORF">P0M35_10675</name>
</gene>
<dbReference type="EMBL" id="JARGDL010000016">
    <property type="protein sequence ID" value="MDF1612617.1"/>
    <property type="molecule type" value="Genomic_DNA"/>
</dbReference>
<name>A0AAE3TER0_9BACT</name>
<proteinExistence type="predicted"/>
<dbReference type="AlphaFoldDB" id="A0AAE3TER0"/>
<organism evidence="1 2">
    <name type="scientific">Stygiobacter electus</name>
    <dbReference type="NCBI Taxonomy" id="3032292"/>
    <lineage>
        <taxon>Bacteria</taxon>
        <taxon>Pseudomonadati</taxon>
        <taxon>Ignavibacteriota</taxon>
        <taxon>Ignavibacteria</taxon>
        <taxon>Ignavibacteriales</taxon>
        <taxon>Melioribacteraceae</taxon>
        <taxon>Stygiobacter</taxon>
    </lineage>
</organism>
<dbReference type="Proteomes" id="UP001221302">
    <property type="component" value="Unassembled WGS sequence"/>
</dbReference>